<evidence type="ECO:0000256" key="1">
    <source>
        <dbReference type="SAM" id="MobiDB-lite"/>
    </source>
</evidence>
<gene>
    <name evidence="2" type="ORF">DGI_2355</name>
</gene>
<reference evidence="2 3" key="1">
    <citation type="journal article" date="2013" name="J. Bacteriol.">
        <title>Roles of HynAB and Ech, the only two hydrogenases found in the model sulfate reducer Desulfovibrio gigas.</title>
        <authorList>
            <person name="Morais-Silva F.O."/>
            <person name="Santos C.I."/>
            <person name="Rodrigues R."/>
            <person name="Pereira I.A."/>
            <person name="Rodrigues-Pousada C."/>
        </authorList>
    </citation>
    <scope>NUCLEOTIDE SEQUENCE [LARGE SCALE GENOMIC DNA]</scope>
    <source>
        <strain evidence="3">ATCC 19364 / DSM 1382 / NCIMB 9332 / VKM B-1759</strain>
    </source>
</reference>
<reference evidence="3" key="2">
    <citation type="submission" date="2013-07" db="EMBL/GenBank/DDBJ databases">
        <authorList>
            <person name="Morais-Silva F.O."/>
            <person name="Rezende A.M."/>
            <person name="Pimentel C."/>
            <person name="Resende D.M."/>
            <person name="Santos C.I."/>
            <person name="Clemente C."/>
            <person name="de Oliveira L.M."/>
            <person name="da Silva S.M."/>
            <person name="Costa D.A."/>
            <person name="Varela-Raposo A."/>
            <person name="Horacio E.C.A."/>
            <person name="Matos M."/>
            <person name="Flores O."/>
            <person name="Ruiz J.C."/>
            <person name="Rodrigues-Pousada C."/>
        </authorList>
    </citation>
    <scope>NUCLEOTIDE SEQUENCE [LARGE SCALE GENOMIC DNA]</scope>
    <source>
        <strain evidence="3">ATCC 19364 / DSM 1382 / NCIMB 9332 / VKM B-1759</strain>
    </source>
</reference>
<feature type="region of interest" description="Disordered" evidence="1">
    <location>
        <begin position="37"/>
        <end position="106"/>
    </location>
</feature>
<protein>
    <submittedName>
        <fullName evidence="2">Uncharacterized protein</fullName>
    </submittedName>
</protein>
<dbReference type="PATRIC" id="fig|1121448.10.peg.2308"/>
<accession>T2GCU9</accession>
<feature type="compositionally biased region" description="Basic and acidic residues" evidence="1">
    <location>
        <begin position="64"/>
        <end position="77"/>
    </location>
</feature>
<dbReference type="EMBL" id="CP006585">
    <property type="protein sequence ID" value="AGW14108.1"/>
    <property type="molecule type" value="Genomic_DNA"/>
</dbReference>
<proteinExistence type="predicted"/>
<dbReference type="AlphaFoldDB" id="T2GCU9"/>
<dbReference type="HOGENOM" id="CLU_2034279_0_0_7"/>
<dbReference type="KEGG" id="dgg:DGI_2355"/>
<evidence type="ECO:0000313" key="3">
    <source>
        <dbReference type="Proteomes" id="UP000016587"/>
    </source>
</evidence>
<evidence type="ECO:0000313" key="2">
    <source>
        <dbReference type="EMBL" id="AGW14108.1"/>
    </source>
</evidence>
<name>T2GCU9_MEGG1</name>
<dbReference type="Proteomes" id="UP000016587">
    <property type="component" value="Chromosome"/>
</dbReference>
<organism evidence="2 3">
    <name type="scientific">Megalodesulfovibrio gigas (strain ATCC 19364 / DSM 1382 / NCIMB 9332 / VKM B-1759)</name>
    <name type="common">Desulfovibrio gigas</name>
    <dbReference type="NCBI Taxonomy" id="1121448"/>
    <lineage>
        <taxon>Bacteria</taxon>
        <taxon>Pseudomonadati</taxon>
        <taxon>Thermodesulfobacteriota</taxon>
        <taxon>Desulfovibrionia</taxon>
        <taxon>Desulfovibrionales</taxon>
        <taxon>Desulfovibrionaceae</taxon>
        <taxon>Megalodesulfovibrio</taxon>
    </lineage>
</organism>
<keyword evidence="3" id="KW-1185">Reference proteome</keyword>
<feature type="region of interest" description="Disordered" evidence="1">
    <location>
        <begin position="1"/>
        <end position="20"/>
    </location>
</feature>
<sequence>MASGAGTRMSDGRNATDNPMHAAMAMHVLLQAGQIAAGNSPVARARNSTPSGRSSGSPHLPRPSQDRSQWHMKEADASRAYGGGSAPGLHGIPYQANGTQRRETARSYDYCRSIVNATLLP</sequence>
<dbReference type="STRING" id="1121448.DGI_2355"/>
<feature type="compositionally biased region" description="Polar residues" evidence="1">
    <location>
        <begin position="46"/>
        <end position="57"/>
    </location>
</feature>